<dbReference type="PANTHER" id="PTHR12080">
    <property type="entry name" value="SIGNALING LYMPHOCYTIC ACTIVATION MOLECULE"/>
    <property type="match status" value="1"/>
</dbReference>
<dbReference type="PROSITE" id="PS50835">
    <property type="entry name" value="IG_LIKE"/>
    <property type="match status" value="1"/>
</dbReference>
<evidence type="ECO:0000256" key="6">
    <source>
        <dbReference type="SAM" id="SignalP"/>
    </source>
</evidence>
<accession>A0A151NKL8</accession>
<dbReference type="AlphaFoldDB" id="A0A151NKL8"/>
<dbReference type="InterPro" id="IPR013783">
    <property type="entry name" value="Ig-like_fold"/>
</dbReference>
<dbReference type="SUPFAM" id="SSF48726">
    <property type="entry name" value="Immunoglobulin"/>
    <property type="match status" value="1"/>
</dbReference>
<keyword evidence="2 6" id="KW-0732">Signal</keyword>
<feature type="domain" description="Ig-like" evidence="7">
    <location>
        <begin position="159"/>
        <end position="233"/>
    </location>
</feature>
<gene>
    <name evidence="8" type="ORF">Y1Q_0016225</name>
</gene>
<feature type="signal peptide" evidence="6">
    <location>
        <begin position="1"/>
        <end position="24"/>
    </location>
</feature>
<dbReference type="InterPro" id="IPR015631">
    <property type="entry name" value="CD2/SLAM_rcpt"/>
</dbReference>
<dbReference type="STRING" id="8496.A0A151NKL8"/>
<evidence type="ECO:0000256" key="5">
    <source>
        <dbReference type="SAM" id="Phobius"/>
    </source>
</evidence>
<evidence type="ECO:0000256" key="2">
    <source>
        <dbReference type="ARBA" id="ARBA00022729"/>
    </source>
</evidence>
<feature type="transmembrane region" description="Helical" evidence="5">
    <location>
        <begin position="254"/>
        <end position="273"/>
    </location>
</feature>
<evidence type="ECO:0000256" key="3">
    <source>
        <dbReference type="ARBA" id="ARBA00023136"/>
    </source>
</evidence>
<keyword evidence="3 5" id="KW-0472">Membrane</keyword>
<feature type="chain" id="PRO_5007586144" evidence="6">
    <location>
        <begin position="25"/>
        <end position="351"/>
    </location>
</feature>
<evidence type="ECO:0000313" key="8">
    <source>
        <dbReference type="EMBL" id="KYO37342.1"/>
    </source>
</evidence>
<evidence type="ECO:0000313" key="9">
    <source>
        <dbReference type="Proteomes" id="UP000050525"/>
    </source>
</evidence>
<evidence type="ECO:0000256" key="4">
    <source>
        <dbReference type="ARBA" id="ARBA00023180"/>
    </source>
</evidence>
<dbReference type="Gene3D" id="2.60.40.10">
    <property type="entry name" value="Immunoglobulins"/>
    <property type="match status" value="2"/>
</dbReference>
<comment type="caution">
    <text evidence="8">The sequence shown here is derived from an EMBL/GenBank/DDBJ whole genome shotgun (WGS) entry which is preliminary data.</text>
</comment>
<protein>
    <submittedName>
        <fullName evidence="8">Natural killer cell receptor 2B4-like</fullName>
    </submittedName>
</protein>
<sequence>MDGEAARGRASLLLLLMMLISLWPDPPTGHTQAPPRLTQLTARRVNRVLGSSAWLSVSLPPGAQVKATEWSFAAGPSSAIVVAEFNDRGLERPDPSDRFQQRLEVPNATALGIRALQRDDSGKYSARVKLHPAVVEDYDFHLAVYEPVPAPRVHCQLLGSTPEWCNVTLHCQAPSQAAVNVTWGTGSPPRPLRFELHQLSVDGRSLRLALPPSAWNATYTCSISNPADRKSASFDLHATCLREDRDTSSSKPGYVVLTIILLALSIGGAVWCWRFNKKKSAQATVTSPVPAEPSSSDPQYAEILRRSPPEGNDQALRHLDGTAERRSQKEALVTTVYDRIHLTPANAAEVT</sequence>
<dbReference type="KEGG" id="amj:102567719"/>
<dbReference type="PANTHER" id="PTHR12080:SF121">
    <property type="entry name" value="IG-LIKE DOMAIN-CONTAINING PROTEIN-RELATED"/>
    <property type="match status" value="1"/>
</dbReference>
<dbReference type="EMBL" id="AKHW03002747">
    <property type="protein sequence ID" value="KYO37342.1"/>
    <property type="molecule type" value="Genomic_DNA"/>
</dbReference>
<dbReference type="InterPro" id="IPR007110">
    <property type="entry name" value="Ig-like_dom"/>
</dbReference>
<keyword evidence="5" id="KW-0812">Transmembrane</keyword>
<dbReference type="Proteomes" id="UP000050525">
    <property type="component" value="Unassembled WGS sequence"/>
</dbReference>
<proteinExistence type="predicted"/>
<name>A0A151NKL8_ALLMI</name>
<dbReference type="InterPro" id="IPR036179">
    <property type="entry name" value="Ig-like_dom_sf"/>
</dbReference>
<evidence type="ECO:0000256" key="1">
    <source>
        <dbReference type="ARBA" id="ARBA00004370"/>
    </source>
</evidence>
<keyword evidence="9" id="KW-1185">Reference proteome</keyword>
<reference evidence="8 9" key="1">
    <citation type="journal article" date="2012" name="Genome Biol.">
        <title>Sequencing three crocodilian genomes to illuminate the evolution of archosaurs and amniotes.</title>
        <authorList>
            <person name="St John J.A."/>
            <person name="Braun E.L."/>
            <person name="Isberg S.R."/>
            <person name="Miles L.G."/>
            <person name="Chong A.Y."/>
            <person name="Gongora J."/>
            <person name="Dalzell P."/>
            <person name="Moran C."/>
            <person name="Bed'hom B."/>
            <person name="Abzhanov A."/>
            <person name="Burgess S.C."/>
            <person name="Cooksey A.M."/>
            <person name="Castoe T.A."/>
            <person name="Crawford N.G."/>
            <person name="Densmore L.D."/>
            <person name="Drew J.C."/>
            <person name="Edwards S.V."/>
            <person name="Faircloth B.C."/>
            <person name="Fujita M.K."/>
            <person name="Greenwold M.J."/>
            <person name="Hoffmann F.G."/>
            <person name="Howard J.M."/>
            <person name="Iguchi T."/>
            <person name="Janes D.E."/>
            <person name="Khan S.Y."/>
            <person name="Kohno S."/>
            <person name="de Koning A.J."/>
            <person name="Lance S.L."/>
            <person name="McCarthy F.M."/>
            <person name="McCormack J.E."/>
            <person name="Merchant M.E."/>
            <person name="Peterson D.G."/>
            <person name="Pollock D.D."/>
            <person name="Pourmand N."/>
            <person name="Raney B.J."/>
            <person name="Roessler K.A."/>
            <person name="Sanford J.R."/>
            <person name="Sawyer R.H."/>
            <person name="Schmidt C.J."/>
            <person name="Triplett E.W."/>
            <person name="Tuberville T.D."/>
            <person name="Venegas-Anaya M."/>
            <person name="Howard J.T."/>
            <person name="Jarvis E.D."/>
            <person name="Guillette L.J.Jr."/>
            <person name="Glenn T.C."/>
            <person name="Green R.E."/>
            <person name="Ray D.A."/>
        </authorList>
    </citation>
    <scope>NUCLEOTIDE SEQUENCE [LARGE SCALE GENOMIC DNA]</scope>
    <source>
        <strain evidence="8">KSC_2009_1</strain>
    </source>
</reference>
<dbReference type="OrthoDB" id="9835793at2759"/>
<evidence type="ECO:0000259" key="7">
    <source>
        <dbReference type="PROSITE" id="PS50835"/>
    </source>
</evidence>
<comment type="subcellular location">
    <subcellularLocation>
        <location evidence="1">Membrane</location>
    </subcellularLocation>
</comment>
<organism evidence="8 9">
    <name type="scientific">Alligator mississippiensis</name>
    <name type="common">American alligator</name>
    <dbReference type="NCBI Taxonomy" id="8496"/>
    <lineage>
        <taxon>Eukaryota</taxon>
        <taxon>Metazoa</taxon>
        <taxon>Chordata</taxon>
        <taxon>Craniata</taxon>
        <taxon>Vertebrata</taxon>
        <taxon>Euteleostomi</taxon>
        <taxon>Archelosauria</taxon>
        <taxon>Archosauria</taxon>
        <taxon>Crocodylia</taxon>
        <taxon>Alligatoridae</taxon>
        <taxon>Alligatorinae</taxon>
        <taxon>Alligator</taxon>
    </lineage>
</organism>
<keyword evidence="4" id="KW-0325">Glycoprotein</keyword>
<keyword evidence="5" id="KW-1133">Transmembrane helix</keyword>
<dbReference type="GO" id="GO:0016020">
    <property type="term" value="C:membrane"/>
    <property type="evidence" value="ECO:0007669"/>
    <property type="project" value="UniProtKB-SubCell"/>
</dbReference>